<protein>
    <submittedName>
        <fullName evidence="2">Uncharacterized protein</fullName>
    </submittedName>
</protein>
<feature type="chain" id="PRO_5039673026" evidence="1">
    <location>
        <begin position="23"/>
        <end position="388"/>
    </location>
</feature>
<name>A0A5M3Y472_9ACTN</name>
<organism evidence="2 3">
    <name type="scientific">Acrocarpospora pleiomorpha</name>
    <dbReference type="NCBI Taxonomy" id="90975"/>
    <lineage>
        <taxon>Bacteria</taxon>
        <taxon>Bacillati</taxon>
        <taxon>Actinomycetota</taxon>
        <taxon>Actinomycetes</taxon>
        <taxon>Streptosporangiales</taxon>
        <taxon>Streptosporangiaceae</taxon>
        <taxon>Acrocarpospora</taxon>
    </lineage>
</organism>
<keyword evidence="3" id="KW-1185">Reference proteome</keyword>
<reference evidence="2 3" key="1">
    <citation type="submission" date="2019-10" db="EMBL/GenBank/DDBJ databases">
        <title>Whole genome shotgun sequence of Acrocarpospora pleiomorpha NBRC 16267.</title>
        <authorList>
            <person name="Ichikawa N."/>
            <person name="Kimura A."/>
            <person name="Kitahashi Y."/>
            <person name="Komaki H."/>
            <person name="Oguchi A."/>
        </authorList>
    </citation>
    <scope>NUCLEOTIDE SEQUENCE [LARGE SCALE GENOMIC DNA]</scope>
    <source>
        <strain evidence="2 3">NBRC 16267</strain>
    </source>
</reference>
<evidence type="ECO:0000313" key="2">
    <source>
        <dbReference type="EMBL" id="GES27229.1"/>
    </source>
</evidence>
<dbReference type="Proteomes" id="UP000377595">
    <property type="component" value="Unassembled WGS sequence"/>
</dbReference>
<dbReference type="EMBL" id="BLAF01000116">
    <property type="protein sequence ID" value="GES27229.1"/>
    <property type="molecule type" value="Genomic_DNA"/>
</dbReference>
<gene>
    <name evidence="2" type="ORF">Aple_101290</name>
</gene>
<dbReference type="OrthoDB" id="2679245at2"/>
<dbReference type="RefSeq" id="WP_155351895.1">
    <property type="nucleotide sequence ID" value="NZ_BAAAHM010000026.1"/>
</dbReference>
<sequence length="388" mass="38328">MGNRSWLAAVSGAAIGAVAARAAYSAFRRRPPVGEEKTWTRTNHRGEPITLLEGPAYVAATGAAAAVTPGLPLRVRAAALLAGVGSGFLGGYDDIYGTTASKGFKGHLAALARREVTSGAVKIVGIGAVGLASAALAGRQSVIPSGAGAAAGRQSMIPLGAIAVAGRQGTISSGAMAAAGRQGTVFPGTIAATGGQSAIPSSRIATSLVGQGTNPSRAGAEISGFGATFVDPARGLSAGSRVVDLFIDGAIIAGSANLANLFDLRPGRAIKVGLLAGAPLLAASLYGSRPATAALAAIPLGAAVALLPEDLAERAMLGDAGANSMGALLGLAASVRLSRKARLGVLGVVVGLTAASEKVSFTKVIANNPVLHRIDMIGRRPVPPPAHR</sequence>
<evidence type="ECO:0000256" key="1">
    <source>
        <dbReference type="SAM" id="SignalP"/>
    </source>
</evidence>
<evidence type="ECO:0000313" key="3">
    <source>
        <dbReference type="Proteomes" id="UP000377595"/>
    </source>
</evidence>
<comment type="caution">
    <text evidence="2">The sequence shown here is derived from an EMBL/GenBank/DDBJ whole genome shotgun (WGS) entry which is preliminary data.</text>
</comment>
<proteinExistence type="predicted"/>
<feature type="signal peptide" evidence="1">
    <location>
        <begin position="1"/>
        <end position="22"/>
    </location>
</feature>
<accession>A0A5M3Y472</accession>
<keyword evidence="1" id="KW-0732">Signal</keyword>
<dbReference type="AlphaFoldDB" id="A0A5M3Y472"/>